<dbReference type="OrthoDB" id="798159at2"/>
<name>A0A414NYU5_9FIRM</name>
<keyword evidence="3" id="KW-0472">Membrane</keyword>
<reference evidence="4 5" key="1">
    <citation type="submission" date="2018-08" db="EMBL/GenBank/DDBJ databases">
        <title>A genome reference for cultivated species of the human gut microbiota.</title>
        <authorList>
            <person name="Zou Y."/>
            <person name="Xue W."/>
            <person name="Luo G."/>
        </authorList>
    </citation>
    <scope>NUCLEOTIDE SEQUENCE [LARGE SCALE GENOMIC DNA]</scope>
    <source>
        <strain evidence="4 5">AM25-21AC</strain>
    </source>
</reference>
<dbReference type="Gene3D" id="2.70.40.10">
    <property type="match status" value="1"/>
</dbReference>
<keyword evidence="3" id="KW-0812">Transmembrane</keyword>
<dbReference type="InterPro" id="IPR011962">
    <property type="entry name" value="dCTP_deaminase"/>
</dbReference>
<dbReference type="Pfam" id="PF22769">
    <property type="entry name" value="DCD"/>
    <property type="match status" value="1"/>
</dbReference>
<dbReference type="Proteomes" id="UP000283442">
    <property type="component" value="Unassembled WGS sequence"/>
</dbReference>
<gene>
    <name evidence="4" type="ORF">DW674_02780</name>
</gene>
<evidence type="ECO:0000256" key="1">
    <source>
        <dbReference type="ARBA" id="ARBA00022801"/>
    </source>
</evidence>
<evidence type="ECO:0000256" key="3">
    <source>
        <dbReference type="SAM" id="Phobius"/>
    </source>
</evidence>
<keyword evidence="3" id="KW-1133">Transmembrane helix</keyword>
<keyword evidence="2" id="KW-0546">Nucleotide metabolism</keyword>
<dbReference type="InterPro" id="IPR033704">
    <property type="entry name" value="dUTPase_trimeric"/>
</dbReference>
<evidence type="ECO:0000313" key="4">
    <source>
        <dbReference type="EMBL" id="RHF52847.1"/>
    </source>
</evidence>
<protein>
    <submittedName>
        <fullName evidence="4">Uncharacterized protein</fullName>
    </submittedName>
</protein>
<dbReference type="EMBL" id="QRHE01000002">
    <property type="protein sequence ID" value="RHF52847.1"/>
    <property type="molecule type" value="Genomic_DNA"/>
</dbReference>
<feature type="transmembrane region" description="Helical" evidence="3">
    <location>
        <begin position="185"/>
        <end position="206"/>
    </location>
</feature>
<proteinExistence type="predicted"/>
<dbReference type="InterPro" id="IPR036157">
    <property type="entry name" value="dUTPase-like_sf"/>
</dbReference>
<accession>A0A414NYU5</accession>
<evidence type="ECO:0000313" key="5">
    <source>
        <dbReference type="Proteomes" id="UP000283442"/>
    </source>
</evidence>
<organism evidence="4 5">
    <name type="scientific">Mitsuokella multacida</name>
    <dbReference type="NCBI Taxonomy" id="52226"/>
    <lineage>
        <taxon>Bacteria</taxon>
        <taxon>Bacillati</taxon>
        <taxon>Bacillota</taxon>
        <taxon>Negativicutes</taxon>
        <taxon>Selenomonadales</taxon>
        <taxon>Selenomonadaceae</taxon>
        <taxon>Mitsuokella</taxon>
    </lineage>
</organism>
<dbReference type="CDD" id="cd07557">
    <property type="entry name" value="trimeric_dUTPase"/>
    <property type="match status" value="1"/>
</dbReference>
<dbReference type="RefSeq" id="WP_118175076.1">
    <property type="nucleotide sequence ID" value="NZ_JAQEAO010000011.1"/>
</dbReference>
<dbReference type="AlphaFoldDB" id="A0A414NYU5"/>
<dbReference type="SUPFAM" id="SSF51283">
    <property type="entry name" value="dUTPase-like"/>
    <property type="match status" value="1"/>
</dbReference>
<comment type="caution">
    <text evidence="4">The sequence shown here is derived from an EMBL/GenBank/DDBJ whole genome shotgun (WGS) entry which is preliminary data.</text>
</comment>
<keyword evidence="1" id="KW-0378">Hydrolase</keyword>
<dbReference type="GO" id="GO:0006229">
    <property type="term" value="P:dUTP biosynthetic process"/>
    <property type="evidence" value="ECO:0007669"/>
    <property type="project" value="InterPro"/>
</dbReference>
<sequence>MNNRCNGLIVDPVEVQKYIKDISYDEFKSNYEEWKYTLHLGKEIYVSTDDLPRRLKPREFFIIHPGDFVLLITREQLQIPNDVMGFISMRFRYKQKGLINVSGFHVDPGYKGRLIFSAFNAGPRDIVLCENEPLFMIFFQGMDKECQYKEELPAYLHIPSELIENIRGRSATLSSNANRLDKLEFYMKVIGAITVTLMLSLSGVALKHLFG</sequence>
<evidence type="ECO:0000256" key="2">
    <source>
        <dbReference type="ARBA" id="ARBA00023080"/>
    </source>
</evidence>
<dbReference type="GO" id="GO:0008829">
    <property type="term" value="F:dCTP deaminase activity"/>
    <property type="evidence" value="ECO:0007669"/>
    <property type="project" value="InterPro"/>
</dbReference>